<dbReference type="PANTHER" id="PTHR35446">
    <property type="entry name" value="SI:CH211-175M2.5"/>
    <property type="match status" value="1"/>
</dbReference>
<dbReference type="SUPFAM" id="SSF69118">
    <property type="entry name" value="AhpD-like"/>
    <property type="match status" value="1"/>
</dbReference>
<reference evidence="1" key="1">
    <citation type="submission" date="2018-05" db="EMBL/GenBank/DDBJ databases">
        <authorList>
            <person name="Lanie J.A."/>
            <person name="Ng W.-L."/>
            <person name="Kazmierczak K.M."/>
            <person name="Andrzejewski T.M."/>
            <person name="Davidsen T.M."/>
            <person name="Wayne K.J."/>
            <person name="Tettelin H."/>
            <person name="Glass J.I."/>
            <person name="Rusch D."/>
            <person name="Podicherti R."/>
            <person name="Tsui H.-C.T."/>
            <person name="Winkler M.E."/>
        </authorList>
    </citation>
    <scope>NUCLEOTIDE SEQUENCE</scope>
</reference>
<dbReference type="AlphaFoldDB" id="A0A382CR53"/>
<dbReference type="PANTHER" id="PTHR35446:SF2">
    <property type="entry name" value="CARBOXYMUCONOLACTONE DECARBOXYLASE-LIKE DOMAIN-CONTAINING PROTEIN"/>
    <property type="match status" value="1"/>
</dbReference>
<proteinExistence type="predicted"/>
<accession>A0A382CR53</accession>
<dbReference type="EMBL" id="UINC01035743">
    <property type="protein sequence ID" value="SVB28636.1"/>
    <property type="molecule type" value="Genomic_DNA"/>
</dbReference>
<protein>
    <recommendedName>
        <fullName evidence="2">Carboxymuconolactone decarboxylase-like domain-containing protein</fullName>
    </recommendedName>
</protein>
<evidence type="ECO:0008006" key="2">
    <source>
        <dbReference type="Google" id="ProtNLM"/>
    </source>
</evidence>
<gene>
    <name evidence="1" type="ORF">METZ01_LOCUS181490</name>
</gene>
<evidence type="ECO:0000313" key="1">
    <source>
        <dbReference type="EMBL" id="SVB28636.1"/>
    </source>
</evidence>
<organism evidence="1">
    <name type="scientific">marine metagenome</name>
    <dbReference type="NCBI Taxonomy" id="408172"/>
    <lineage>
        <taxon>unclassified sequences</taxon>
        <taxon>metagenomes</taxon>
        <taxon>ecological metagenomes</taxon>
    </lineage>
</organism>
<dbReference type="InterPro" id="IPR029032">
    <property type="entry name" value="AhpD-like"/>
</dbReference>
<sequence>MSHGGFLRQHSDDPELSSHIMHDYTQADLDEQTRGMLDFAVKLTKNPSGSKKADVERLRDLGLSDQQILSTVLITCCFNFMTRLADGLGVEIQEDRFADAKRWMSADVQAISWLMDHKEK</sequence>
<name>A0A382CR53_9ZZZZ</name>
<dbReference type="Gene3D" id="1.20.1290.10">
    <property type="entry name" value="AhpD-like"/>
    <property type="match status" value="1"/>
</dbReference>